<name>C9Z5V7_STRSW</name>
<dbReference type="Proteomes" id="UP000001444">
    <property type="component" value="Chromosome"/>
</dbReference>
<dbReference type="EMBL" id="FN554889">
    <property type="protein sequence ID" value="CBG72938.1"/>
    <property type="molecule type" value="Genomic_DNA"/>
</dbReference>
<dbReference type="STRING" id="680198.SCAB_59191"/>
<organism evidence="2 3">
    <name type="scientific">Streptomyces scabiei (strain 87.22)</name>
    <dbReference type="NCBI Taxonomy" id="680198"/>
    <lineage>
        <taxon>Bacteria</taxon>
        <taxon>Bacillati</taxon>
        <taxon>Actinomycetota</taxon>
        <taxon>Actinomycetes</taxon>
        <taxon>Kitasatosporales</taxon>
        <taxon>Streptomycetaceae</taxon>
        <taxon>Streptomyces</taxon>
    </lineage>
</organism>
<sequence length="106" mass="10599">MLPVSEERNTMKSLKAAAVVAGSLAIAGAAAPAFAYDATDVTPTSLNGAVNTLFKGPIEPAPLQQQSNALDTENKDSVLHTVSGATKALNSPGGATKLLGGLPLQG</sequence>
<keyword evidence="1" id="KW-0732">Signal</keyword>
<evidence type="ECO:0000313" key="2">
    <source>
        <dbReference type="EMBL" id="CBG72938.1"/>
    </source>
</evidence>
<dbReference type="AlphaFoldDB" id="C9Z5V7"/>
<reference evidence="2 3" key="1">
    <citation type="journal article" date="2010" name="Mol. Plant Microbe Interact.">
        <title>Streptomyces scabies 87-22 contains a coronafacic acid-like biosynthetic cluster that contributes to plant-microbe interactions.</title>
        <authorList>
            <person name="Bignell D.R."/>
            <person name="Seipke R.F."/>
            <person name="Huguet-Tapia J.C."/>
            <person name="Chambers A.H."/>
            <person name="Parry R.J."/>
            <person name="Loria R."/>
        </authorList>
    </citation>
    <scope>NUCLEOTIDE SEQUENCE [LARGE SCALE GENOMIC DNA]</scope>
    <source>
        <strain evidence="2 3">87.22</strain>
    </source>
</reference>
<gene>
    <name evidence="2" type="ordered locus">SCAB_59191</name>
</gene>
<accession>C9Z5V7</accession>
<proteinExistence type="predicted"/>
<evidence type="ECO:0000256" key="1">
    <source>
        <dbReference type="SAM" id="SignalP"/>
    </source>
</evidence>
<evidence type="ECO:0000313" key="3">
    <source>
        <dbReference type="Proteomes" id="UP000001444"/>
    </source>
</evidence>
<feature type="signal peptide" evidence="1">
    <location>
        <begin position="1"/>
        <end position="35"/>
    </location>
</feature>
<protein>
    <submittedName>
        <fullName evidence="2">Putative secreted protein</fullName>
    </submittedName>
</protein>
<dbReference type="eggNOG" id="ENOG5031PCZ">
    <property type="taxonomic scope" value="Bacteria"/>
</dbReference>
<dbReference type="HOGENOM" id="CLU_178596_0_0_11"/>
<keyword evidence="3" id="KW-1185">Reference proteome</keyword>
<dbReference type="KEGG" id="scb:SCAB_59191"/>
<feature type="chain" id="PRO_5003004342" evidence="1">
    <location>
        <begin position="36"/>
        <end position="106"/>
    </location>
</feature>